<feature type="domain" description="Glycosyl transferase family 1" evidence="1">
    <location>
        <begin position="233"/>
        <end position="376"/>
    </location>
</feature>
<dbReference type="Pfam" id="PF00534">
    <property type="entry name" value="Glycos_transf_1"/>
    <property type="match status" value="1"/>
</dbReference>
<dbReference type="InterPro" id="IPR050194">
    <property type="entry name" value="Glycosyltransferase_grp1"/>
</dbReference>
<dbReference type="SUPFAM" id="SSF53756">
    <property type="entry name" value="UDP-Glycosyltransferase/glycogen phosphorylase"/>
    <property type="match status" value="1"/>
</dbReference>
<dbReference type="PANTHER" id="PTHR45947">
    <property type="entry name" value="SULFOQUINOVOSYL TRANSFERASE SQD2"/>
    <property type="match status" value="1"/>
</dbReference>
<proteinExistence type="predicted"/>
<dbReference type="InterPro" id="IPR001296">
    <property type="entry name" value="Glyco_trans_1"/>
</dbReference>
<keyword evidence="4" id="KW-1185">Reference proteome</keyword>
<reference evidence="3 4" key="1">
    <citation type="submission" date="2011-04" db="EMBL/GenBank/DDBJ databases">
        <title>The complete genome of Selenomonas sputigena DSM 20758.</title>
        <authorList>
            <consortium name="US DOE Joint Genome Institute (JGI-PGF)"/>
            <person name="Lucas S."/>
            <person name="Copeland A."/>
            <person name="Lapidus A."/>
            <person name="Bruce D."/>
            <person name="Goodwin L."/>
            <person name="Pitluck S."/>
            <person name="Peters L."/>
            <person name="Kyrpides N."/>
            <person name="Mavromatis K."/>
            <person name="Ivanova N."/>
            <person name="Ovchinnikova G."/>
            <person name="Teshima H."/>
            <person name="Detter J.C."/>
            <person name="Tapia R."/>
            <person name="Han C."/>
            <person name="Land M."/>
            <person name="Hauser L."/>
            <person name="Markowitz V."/>
            <person name="Cheng J.-F."/>
            <person name="Hugenholtz P."/>
            <person name="Woyke T."/>
            <person name="Wu D."/>
            <person name="Gronow S."/>
            <person name="Wellnitz S."/>
            <person name="Schneider S."/>
            <person name="Klenk H.-P."/>
            <person name="Eisen J.A."/>
        </authorList>
    </citation>
    <scope>NUCLEOTIDE SEQUENCE [LARGE SCALE GENOMIC DNA]</scope>
    <source>
        <strain evidence="4">ATCC 35185 / DSM 20758 / VPI D19B-28</strain>
    </source>
</reference>
<dbReference type="Pfam" id="PF13439">
    <property type="entry name" value="Glyco_transf_4"/>
    <property type="match status" value="1"/>
</dbReference>
<organism evidence="3 4">
    <name type="scientific">Selenomonas sputigena (strain ATCC 35185 / DSM 20758 / CCUG 44933 / VPI D19B-28)</name>
    <dbReference type="NCBI Taxonomy" id="546271"/>
    <lineage>
        <taxon>Bacteria</taxon>
        <taxon>Bacillati</taxon>
        <taxon>Bacillota</taxon>
        <taxon>Negativicutes</taxon>
        <taxon>Selenomonadales</taxon>
        <taxon>Selenomonadaceae</taxon>
        <taxon>Selenomonas</taxon>
    </lineage>
</organism>
<dbReference type="GO" id="GO:0016757">
    <property type="term" value="F:glycosyltransferase activity"/>
    <property type="evidence" value="ECO:0007669"/>
    <property type="project" value="InterPro"/>
</dbReference>
<dbReference type="InterPro" id="IPR028098">
    <property type="entry name" value="Glyco_trans_4-like_N"/>
</dbReference>
<dbReference type="KEGG" id="ssg:Selsp_0041"/>
<evidence type="ECO:0000313" key="4">
    <source>
        <dbReference type="Proteomes" id="UP000011124"/>
    </source>
</evidence>
<evidence type="ECO:0000259" key="2">
    <source>
        <dbReference type="Pfam" id="PF13439"/>
    </source>
</evidence>
<dbReference type="EMBL" id="CP002637">
    <property type="protein sequence ID" value="AEB99024.1"/>
    <property type="molecule type" value="Genomic_DNA"/>
</dbReference>
<evidence type="ECO:0000313" key="3">
    <source>
        <dbReference type="EMBL" id="AEB99024.1"/>
    </source>
</evidence>
<evidence type="ECO:0000259" key="1">
    <source>
        <dbReference type="Pfam" id="PF00534"/>
    </source>
</evidence>
<sequence length="403" mass="46150">MRVFILNDFAYVNGGASQIALNTALSLARKGIHTCLFTGMGPISPKLVEQERLKVICLEQYDILSDPSRFRAICQGLWNRKAARCLSEILQQYSPCDTIVHVHGCQKVLSTSCIYAAKKLGFKIIYHLHDYGIACPNLGFYNYQRNQICRYVPLSADCIFSHCDSRRYLHKVWRLMRQVIQKKWGGLPGYVDAFLSVSTFSQNILQSFLPHGSLIKVLPNPHETCRHSLIDVKENKFFLFLGRLSAEKNPIEFAECVRDLDLPALFVGDGEYLDKVKKTYPQAVFTGWLEKENLYEYIKQARCLVFPSSWYETQGLSVQEMASWGIPAIVSDVCAAKEMIVHGVNGWIYESGNKDSLKKYLLKMTDDLKVRDMGKQSYELVKKIGISEEKYIEELLIFYQKTL</sequence>
<feature type="domain" description="Glycosyltransferase subfamily 4-like N-terminal" evidence="2">
    <location>
        <begin position="14"/>
        <end position="221"/>
    </location>
</feature>
<dbReference type="HOGENOM" id="CLU_009583_35_0_9"/>
<name>F4EWP8_SELS3</name>
<dbReference type="AlphaFoldDB" id="F4EWP8"/>
<dbReference type="Gene3D" id="3.40.50.2000">
    <property type="entry name" value="Glycogen Phosphorylase B"/>
    <property type="match status" value="2"/>
</dbReference>
<dbReference type="RefSeq" id="WP_013740469.1">
    <property type="nucleotide sequence ID" value="NZ_GG698597.1"/>
</dbReference>
<dbReference type="Proteomes" id="UP000011124">
    <property type="component" value="Chromosome"/>
</dbReference>
<keyword evidence="3" id="KW-0808">Transferase</keyword>
<accession>F4EWP8</accession>
<protein>
    <submittedName>
        <fullName evidence="3">Glycosyl transferase group 1</fullName>
    </submittedName>
</protein>
<gene>
    <name evidence="3" type="ordered locus">Selsp_0041</name>
</gene>
<dbReference type="CDD" id="cd03801">
    <property type="entry name" value="GT4_PimA-like"/>
    <property type="match status" value="1"/>
</dbReference>
<dbReference type="PANTHER" id="PTHR45947:SF3">
    <property type="entry name" value="SULFOQUINOVOSYL TRANSFERASE SQD2"/>
    <property type="match status" value="1"/>
</dbReference>